<keyword evidence="12 20" id="KW-0472">Membrane</keyword>
<dbReference type="GO" id="GO:0004674">
    <property type="term" value="F:protein serine/threonine kinase activity"/>
    <property type="evidence" value="ECO:0007669"/>
    <property type="project" value="UniProtKB-KW"/>
</dbReference>
<dbReference type="EC" id="2.7.11.1" evidence="18"/>
<evidence type="ECO:0000256" key="7">
    <source>
        <dbReference type="ARBA" id="ARBA00022734"/>
    </source>
</evidence>
<dbReference type="GO" id="GO:0106310">
    <property type="term" value="F:protein serine kinase activity"/>
    <property type="evidence" value="ECO:0007669"/>
    <property type="project" value="RHEA"/>
</dbReference>
<evidence type="ECO:0000256" key="12">
    <source>
        <dbReference type="ARBA" id="ARBA00023136"/>
    </source>
</evidence>
<evidence type="ECO:0000256" key="13">
    <source>
        <dbReference type="ARBA" id="ARBA00023157"/>
    </source>
</evidence>
<dbReference type="FunFam" id="1.10.510.10:FF:000237">
    <property type="entry name" value="G-type lectin S-receptor-like serine/threonine-protein kinase"/>
    <property type="match status" value="1"/>
</dbReference>
<comment type="subcellular location">
    <subcellularLocation>
        <location evidence="1">Membrane</location>
        <topology evidence="1">Single-pass type I membrane protein</topology>
    </subcellularLocation>
</comment>
<dbReference type="SMART" id="SM00108">
    <property type="entry name" value="B_lectin"/>
    <property type="match status" value="1"/>
</dbReference>
<dbReference type="InterPro" id="IPR001245">
    <property type="entry name" value="Ser-Thr/Tyr_kinase_cat_dom"/>
</dbReference>
<feature type="domain" description="Protein kinase" evidence="22">
    <location>
        <begin position="508"/>
        <end position="780"/>
    </location>
</feature>
<dbReference type="InterPro" id="IPR017441">
    <property type="entry name" value="Protein_kinase_ATP_BS"/>
</dbReference>
<evidence type="ECO:0000256" key="11">
    <source>
        <dbReference type="ARBA" id="ARBA00022989"/>
    </source>
</evidence>
<dbReference type="InterPro" id="IPR024171">
    <property type="entry name" value="SRK-like_kinase"/>
</dbReference>
<dbReference type="GO" id="GO:0005524">
    <property type="term" value="F:ATP binding"/>
    <property type="evidence" value="ECO:0007669"/>
    <property type="project" value="UniProtKB-UniRule"/>
</dbReference>
<dbReference type="Proteomes" id="UP000237000">
    <property type="component" value="Unassembled WGS sequence"/>
</dbReference>
<dbReference type="FunFam" id="2.90.10.10:FF:000026">
    <property type="entry name" value="Serine/threonine-protein kinase"/>
    <property type="match status" value="1"/>
</dbReference>
<dbReference type="InParanoid" id="A0A2P5B3Y5"/>
<evidence type="ECO:0000256" key="21">
    <source>
        <dbReference type="SAM" id="SignalP"/>
    </source>
</evidence>
<evidence type="ECO:0000256" key="19">
    <source>
        <dbReference type="PROSITE-ProRule" id="PRU10141"/>
    </source>
</evidence>
<comment type="caution">
    <text evidence="24">The sequence shown here is derived from an EMBL/GenBank/DDBJ whole genome shotgun (WGS) entry which is preliminary data.</text>
</comment>
<comment type="similarity">
    <text evidence="18">Belongs to the protein kinase superfamily. Ser/Thr protein kinase family.</text>
</comment>
<dbReference type="Gene3D" id="1.10.510.10">
    <property type="entry name" value="Transferase(Phosphotransferase) domain 1"/>
    <property type="match status" value="1"/>
</dbReference>
<feature type="binding site" evidence="19">
    <location>
        <position position="537"/>
    </location>
    <ligand>
        <name>ATP</name>
        <dbReference type="ChEBI" id="CHEBI:30616"/>
    </ligand>
</feature>
<keyword evidence="10 18" id="KW-0067">ATP-binding</keyword>
<dbReference type="GO" id="GO:0030246">
    <property type="term" value="F:carbohydrate binding"/>
    <property type="evidence" value="ECO:0007669"/>
    <property type="project" value="UniProtKB-KW"/>
</dbReference>
<keyword evidence="13" id="KW-1015">Disulfide bond</keyword>
<dbReference type="OrthoDB" id="1147195at2759"/>
<evidence type="ECO:0000256" key="15">
    <source>
        <dbReference type="ARBA" id="ARBA00023180"/>
    </source>
</evidence>
<feature type="domain" description="Bulb-type lectin" evidence="23">
    <location>
        <begin position="149"/>
        <end position="278"/>
    </location>
</feature>
<keyword evidence="4 18" id="KW-0808">Transferase</keyword>
<keyword evidence="9 18" id="KW-0418">Kinase</keyword>
<evidence type="ECO:0000256" key="4">
    <source>
        <dbReference type="ARBA" id="ARBA00022679"/>
    </source>
</evidence>
<dbReference type="InterPro" id="IPR011009">
    <property type="entry name" value="Kinase-like_dom_sf"/>
</dbReference>
<dbReference type="PANTHER" id="PTHR47976">
    <property type="entry name" value="G-TYPE LECTIN S-RECEPTOR-LIKE SERINE/THREONINE-PROTEIN KINASE SD2-5"/>
    <property type="match status" value="1"/>
</dbReference>
<accession>A0A2P5B3Y5</accession>
<keyword evidence="14 24" id="KW-0675">Receptor</keyword>
<dbReference type="SUPFAM" id="SSF56112">
    <property type="entry name" value="Protein kinase-like (PK-like)"/>
    <property type="match status" value="1"/>
</dbReference>
<dbReference type="GO" id="GO:0016020">
    <property type="term" value="C:membrane"/>
    <property type="evidence" value="ECO:0007669"/>
    <property type="project" value="UniProtKB-SubCell"/>
</dbReference>
<dbReference type="AlphaFoldDB" id="A0A2P5B3Y5"/>
<feature type="chain" id="PRO_5015168428" description="Receptor-like serine/threonine-protein kinase" evidence="21">
    <location>
        <begin position="22"/>
        <end position="795"/>
    </location>
</feature>
<evidence type="ECO:0000313" key="24">
    <source>
        <dbReference type="EMBL" id="PON43481.1"/>
    </source>
</evidence>
<keyword evidence="15" id="KW-0325">Glycoprotein</keyword>
<keyword evidence="11 20" id="KW-1133">Transmembrane helix</keyword>
<evidence type="ECO:0000256" key="18">
    <source>
        <dbReference type="PIRNR" id="PIRNR000641"/>
    </source>
</evidence>
<dbReference type="SUPFAM" id="SSF51110">
    <property type="entry name" value="alpha-D-mannose-specific plant lectins"/>
    <property type="match status" value="2"/>
</dbReference>
<dbReference type="EMBL" id="JXTC01000614">
    <property type="protein sequence ID" value="PON43481.1"/>
    <property type="molecule type" value="Genomic_DNA"/>
</dbReference>
<evidence type="ECO:0000256" key="9">
    <source>
        <dbReference type="ARBA" id="ARBA00022777"/>
    </source>
</evidence>
<proteinExistence type="inferred from homology"/>
<evidence type="ECO:0000256" key="8">
    <source>
        <dbReference type="ARBA" id="ARBA00022741"/>
    </source>
</evidence>
<dbReference type="PROSITE" id="PS00107">
    <property type="entry name" value="PROTEIN_KINASE_ATP"/>
    <property type="match status" value="1"/>
</dbReference>
<dbReference type="Pfam" id="PF07714">
    <property type="entry name" value="PK_Tyr_Ser-Thr"/>
    <property type="match status" value="1"/>
</dbReference>
<dbReference type="InterPro" id="IPR051343">
    <property type="entry name" value="G-type_lectin_kinases/EP1-like"/>
</dbReference>
<dbReference type="PROSITE" id="PS50011">
    <property type="entry name" value="PROTEIN_KINASE_DOM"/>
    <property type="match status" value="1"/>
</dbReference>
<evidence type="ECO:0000256" key="5">
    <source>
        <dbReference type="ARBA" id="ARBA00022692"/>
    </source>
</evidence>
<evidence type="ECO:0000259" key="22">
    <source>
        <dbReference type="PROSITE" id="PS50011"/>
    </source>
</evidence>
<comment type="catalytic activity">
    <reaction evidence="17 18">
        <text>L-seryl-[protein] + ATP = O-phospho-L-seryl-[protein] + ADP + H(+)</text>
        <dbReference type="Rhea" id="RHEA:17989"/>
        <dbReference type="Rhea" id="RHEA-COMP:9863"/>
        <dbReference type="Rhea" id="RHEA-COMP:11604"/>
        <dbReference type="ChEBI" id="CHEBI:15378"/>
        <dbReference type="ChEBI" id="CHEBI:29999"/>
        <dbReference type="ChEBI" id="CHEBI:30616"/>
        <dbReference type="ChEBI" id="CHEBI:83421"/>
        <dbReference type="ChEBI" id="CHEBI:456216"/>
        <dbReference type="EC" id="2.7.11.1"/>
    </reaction>
</comment>
<keyword evidence="5 20" id="KW-0812">Transmembrane</keyword>
<gene>
    <name evidence="24" type="ORF">TorRG33x02_333750</name>
</gene>
<evidence type="ECO:0000256" key="17">
    <source>
        <dbReference type="ARBA" id="ARBA00048679"/>
    </source>
</evidence>
<evidence type="ECO:0000256" key="1">
    <source>
        <dbReference type="ARBA" id="ARBA00004479"/>
    </source>
</evidence>
<organism evidence="24 25">
    <name type="scientific">Trema orientale</name>
    <name type="common">Charcoal tree</name>
    <name type="synonym">Celtis orientalis</name>
    <dbReference type="NCBI Taxonomy" id="63057"/>
    <lineage>
        <taxon>Eukaryota</taxon>
        <taxon>Viridiplantae</taxon>
        <taxon>Streptophyta</taxon>
        <taxon>Embryophyta</taxon>
        <taxon>Tracheophyta</taxon>
        <taxon>Spermatophyta</taxon>
        <taxon>Magnoliopsida</taxon>
        <taxon>eudicotyledons</taxon>
        <taxon>Gunneridae</taxon>
        <taxon>Pentapetalae</taxon>
        <taxon>rosids</taxon>
        <taxon>fabids</taxon>
        <taxon>Rosales</taxon>
        <taxon>Cannabaceae</taxon>
        <taxon>Trema</taxon>
    </lineage>
</organism>
<dbReference type="PANTHER" id="PTHR47976:SF49">
    <property type="entry name" value="RECEPTOR-LIKE SERINE_THREONINE-PROTEIN KINASE"/>
    <property type="match status" value="1"/>
</dbReference>
<protein>
    <recommendedName>
        <fullName evidence="18">Receptor-like serine/threonine-protein kinase</fullName>
        <ecNumber evidence="18">2.7.11.1</ecNumber>
    </recommendedName>
</protein>
<keyword evidence="8 18" id="KW-0547">Nucleotide-binding</keyword>
<evidence type="ECO:0000256" key="10">
    <source>
        <dbReference type="ARBA" id="ARBA00022840"/>
    </source>
</evidence>
<dbReference type="FunFam" id="3.30.200.20:FF:000059">
    <property type="entry name" value="S-receptor-like serine/threonine-protein kinase"/>
    <property type="match status" value="1"/>
</dbReference>
<keyword evidence="2 18" id="KW-0723">Serine/threonine-protein kinase</keyword>
<dbReference type="InterPro" id="IPR000719">
    <property type="entry name" value="Prot_kinase_dom"/>
</dbReference>
<dbReference type="Gene3D" id="3.30.200.20">
    <property type="entry name" value="Phosphorylase Kinase, domain 1"/>
    <property type="match status" value="1"/>
</dbReference>
<evidence type="ECO:0000256" key="2">
    <source>
        <dbReference type="ARBA" id="ARBA00022527"/>
    </source>
</evidence>
<keyword evidence="25" id="KW-1185">Reference proteome</keyword>
<evidence type="ECO:0000256" key="3">
    <source>
        <dbReference type="ARBA" id="ARBA00022536"/>
    </source>
</evidence>
<feature type="transmembrane region" description="Helical" evidence="20">
    <location>
        <begin position="447"/>
        <end position="472"/>
    </location>
</feature>
<reference evidence="25" key="1">
    <citation type="submission" date="2016-06" db="EMBL/GenBank/DDBJ databases">
        <title>Parallel loss of symbiosis genes in relatives of nitrogen-fixing non-legume Parasponia.</title>
        <authorList>
            <person name="Van Velzen R."/>
            <person name="Holmer R."/>
            <person name="Bu F."/>
            <person name="Rutten L."/>
            <person name="Van Zeijl A."/>
            <person name="Liu W."/>
            <person name="Santuari L."/>
            <person name="Cao Q."/>
            <person name="Sharma T."/>
            <person name="Shen D."/>
            <person name="Roswanjaya Y."/>
            <person name="Wardhani T."/>
            <person name="Kalhor M.S."/>
            <person name="Jansen J."/>
            <person name="Van den Hoogen J."/>
            <person name="Gungor B."/>
            <person name="Hartog M."/>
            <person name="Hontelez J."/>
            <person name="Verver J."/>
            <person name="Yang W.-C."/>
            <person name="Schijlen E."/>
            <person name="Repin R."/>
            <person name="Schilthuizen M."/>
            <person name="Schranz E."/>
            <person name="Heidstra R."/>
            <person name="Miyata K."/>
            <person name="Fedorova E."/>
            <person name="Kohlen W."/>
            <person name="Bisseling T."/>
            <person name="Smit S."/>
            <person name="Geurts R."/>
        </authorList>
    </citation>
    <scope>NUCLEOTIDE SEQUENCE [LARGE SCALE GENOMIC DNA]</scope>
    <source>
        <strain evidence="25">cv. RG33-2</strain>
    </source>
</reference>
<evidence type="ECO:0000256" key="20">
    <source>
        <dbReference type="SAM" id="Phobius"/>
    </source>
</evidence>
<dbReference type="InterPro" id="IPR001480">
    <property type="entry name" value="Bulb-type_lectin_dom"/>
</dbReference>
<evidence type="ECO:0000256" key="16">
    <source>
        <dbReference type="ARBA" id="ARBA00047899"/>
    </source>
</evidence>
<dbReference type="PROSITE" id="PS50927">
    <property type="entry name" value="BULB_LECTIN"/>
    <property type="match status" value="2"/>
</dbReference>
<feature type="domain" description="Bulb-type lectin" evidence="23">
    <location>
        <begin position="26"/>
        <end position="146"/>
    </location>
</feature>
<dbReference type="Pfam" id="PF01453">
    <property type="entry name" value="B_lectin"/>
    <property type="match status" value="1"/>
</dbReference>
<evidence type="ECO:0000259" key="23">
    <source>
        <dbReference type="PROSITE" id="PS50927"/>
    </source>
</evidence>
<dbReference type="InterPro" id="IPR036426">
    <property type="entry name" value="Bulb-type_lectin_dom_sf"/>
</dbReference>
<keyword evidence="7" id="KW-0430">Lectin</keyword>
<name>A0A2P5B3Y5_TREOI</name>
<keyword evidence="6 21" id="KW-0732">Signal</keyword>
<comment type="catalytic activity">
    <reaction evidence="16 18">
        <text>L-threonyl-[protein] + ATP = O-phospho-L-threonyl-[protein] + ADP + H(+)</text>
        <dbReference type="Rhea" id="RHEA:46608"/>
        <dbReference type="Rhea" id="RHEA-COMP:11060"/>
        <dbReference type="Rhea" id="RHEA-COMP:11605"/>
        <dbReference type="ChEBI" id="CHEBI:15378"/>
        <dbReference type="ChEBI" id="CHEBI:30013"/>
        <dbReference type="ChEBI" id="CHEBI:30616"/>
        <dbReference type="ChEBI" id="CHEBI:61977"/>
        <dbReference type="ChEBI" id="CHEBI:456216"/>
        <dbReference type="EC" id="2.7.11.1"/>
    </reaction>
</comment>
<feature type="signal peptide" evidence="21">
    <location>
        <begin position="1"/>
        <end position="21"/>
    </location>
</feature>
<sequence>MAFVGVLHQLSICLLSITVKAQTNHSNVISLGSSLSPSPDSTPWLSPSGLFAFGFYPQGDGFAVGILMLNQPETTVVWTPNRDDPPVSSKATLELTRKGQLLLRSEQGKAKSIASISSPASSAAMLDSGNFVLYDDDSRIIWESFDFPTDTILGGQNLTSGNYLVSSLSKSDHSSGRFQLSMQEDGNLVLYPVNSSFITEDSYWSSGTNGFVADLRLNQTGFLYFPGSTDFGGPWRHLLANGSSGENETGVLYRATVDSDGIFRLYSHSFSSNNSSSVVVKWSALDNGCQVKGFCGFNSFCELNGEEASCYCFPGFDFIDPRSKSLGCYQNFAEDNCREDAESGLMRYNITTPLENVSWINYPYSVLPLKKELCSKSCLDDCNCWAVSYTSDNCRKYKLPLRYARRSQNITAMAFFKVILGSIDAPNHLPPGQGNSEVVVKSRNAPILILALSLGSLACLFFVFAVSSFVVYKHRARRYKRLSDLNLGLAEDFTLQSFSYEELERATNGFGEEIGKGSFGAVYKGTLSGGDKTIAVKRLEKVVEEGIREFRAEMTTIGRTHHRNLVQLLGFCIEGSKKLLVYEFLSNGSLADLLFKAVLRPSWKERVRFILDVARGVLYLHEECGVHIIHCNLKPQNILLDDTWTAKISDFGFARLLLPNPSKISMRIDGAMGYFAPEWQKNALISVKADVYSFGIVLLETVCCRRNLEVNVSSPDEIILSTWVYNCFMAGALEKLVEDDEDFDTMTLERMVKVGLWCIQDDPALRPLMKNVILMLEGAMDIAVPPPPELPLARS</sequence>
<dbReference type="STRING" id="63057.A0A2P5B3Y5"/>
<dbReference type="Gene3D" id="2.90.10.10">
    <property type="entry name" value="Bulb-type lectin domain"/>
    <property type="match status" value="2"/>
</dbReference>
<dbReference type="PIRSF" id="PIRSF000641">
    <property type="entry name" value="SRK"/>
    <property type="match status" value="1"/>
</dbReference>
<keyword evidence="3" id="KW-0245">EGF-like domain</keyword>
<evidence type="ECO:0000256" key="14">
    <source>
        <dbReference type="ARBA" id="ARBA00023170"/>
    </source>
</evidence>
<evidence type="ECO:0000256" key="6">
    <source>
        <dbReference type="ARBA" id="ARBA00022729"/>
    </source>
</evidence>
<evidence type="ECO:0000313" key="25">
    <source>
        <dbReference type="Proteomes" id="UP000237000"/>
    </source>
</evidence>